<dbReference type="SUPFAM" id="SSF51735">
    <property type="entry name" value="NAD(P)-binding Rossmann-fold domains"/>
    <property type="match status" value="1"/>
</dbReference>
<dbReference type="InterPro" id="IPR036291">
    <property type="entry name" value="NAD(P)-bd_dom_sf"/>
</dbReference>
<sequence length="163" mass="17602">MQRRAPCWWSRPTGRSLSSWRAGARGEGARAPRRGAIVRKVDFDEPQTLSDAIAGVDRVLLISTDSLEPGKRGEQHKGAIEVLAKAGVKHVVYTSLARAEAAALSAAFEGKRTMELTGPAVVTYADHAELASEISGPRRSLTATPRVVEELHVDHGGRAEVWL</sequence>
<dbReference type="AlphaFoldDB" id="A0A5B8XYN8"/>
<name>A0A5B8XYN8_9DELT</name>
<protein>
    <submittedName>
        <fullName evidence="1">Uncharacterized protein</fullName>
    </submittedName>
</protein>
<dbReference type="Proteomes" id="UP000321595">
    <property type="component" value="Chromosome"/>
</dbReference>
<keyword evidence="2" id="KW-1185">Reference proteome</keyword>
<organism evidence="1 2">
    <name type="scientific">Microvenator marinus</name>
    <dbReference type="NCBI Taxonomy" id="2600177"/>
    <lineage>
        <taxon>Bacteria</taxon>
        <taxon>Deltaproteobacteria</taxon>
        <taxon>Bradymonadales</taxon>
        <taxon>Microvenatoraceae</taxon>
        <taxon>Microvenator</taxon>
    </lineage>
</organism>
<dbReference type="Gene3D" id="3.40.50.720">
    <property type="entry name" value="NAD(P)-binding Rossmann-like Domain"/>
    <property type="match status" value="1"/>
</dbReference>
<dbReference type="KEGG" id="bbae:FRD01_05680"/>
<dbReference type="InterPro" id="IPR052718">
    <property type="entry name" value="NmrA-type_oxidoreductase"/>
</dbReference>
<dbReference type="PANTHER" id="PTHR47129:SF1">
    <property type="entry name" value="NMRA-LIKE DOMAIN-CONTAINING PROTEIN"/>
    <property type="match status" value="1"/>
</dbReference>
<dbReference type="PANTHER" id="PTHR47129">
    <property type="entry name" value="QUINONE OXIDOREDUCTASE 2"/>
    <property type="match status" value="1"/>
</dbReference>
<evidence type="ECO:0000313" key="1">
    <source>
        <dbReference type="EMBL" id="QED30297.1"/>
    </source>
</evidence>
<dbReference type="OrthoDB" id="267890at2"/>
<evidence type="ECO:0000313" key="2">
    <source>
        <dbReference type="Proteomes" id="UP000321595"/>
    </source>
</evidence>
<proteinExistence type="predicted"/>
<gene>
    <name evidence="1" type="ORF">FRD01_05680</name>
</gene>
<accession>A0A5B8XYN8</accession>
<dbReference type="EMBL" id="CP042467">
    <property type="protein sequence ID" value="QED30297.1"/>
    <property type="molecule type" value="Genomic_DNA"/>
</dbReference>
<reference evidence="1 2" key="1">
    <citation type="submission" date="2019-08" db="EMBL/GenBank/DDBJ databases">
        <authorList>
            <person name="Liang Q."/>
        </authorList>
    </citation>
    <scope>NUCLEOTIDE SEQUENCE [LARGE SCALE GENOMIC DNA]</scope>
    <source>
        <strain evidence="1 2">V1718</strain>
    </source>
</reference>